<dbReference type="SUPFAM" id="SSF53955">
    <property type="entry name" value="Lysozyme-like"/>
    <property type="match status" value="1"/>
</dbReference>
<dbReference type="Pfam" id="PF01464">
    <property type="entry name" value="SLT"/>
    <property type="match status" value="1"/>
</dbReference>
<evidence type="ECO:0000313" key="5">
    <source>
        <dbReference type="Proteomes" id="UP000509126"/>
    </source>
</evidence>
<name>A0A6N1N0P4_ACILW</name>
<evidence type="ECO:0000259" key="2">
    <source>
        <dbReference type="Pfam" id="PF01464"/>
    </source>
</evidence>
<reference evidence="4 5" key="1">
    <citation type="submission" date="2019-11" db="EMBL/GenBank/DDBJ databases">
        <title>FDA dAtabase for Regulatory Grade micrObial Sequences (FDA-ARGOS): Supporting development and validation of Infectious Disease Dx tests.</title>
        <authorList>
            <person name="Patel R."/>
            <person name="Rucinski S."/>
            <person name="Tallon L."/>
            <person name="Sadzewicz L."/>
            <person name="Vavikolanu K."/>
            <person name="Mehta A."/>
            <person name="Aluvathingal J."/>
            <person name="Nadendla S."/>
            <person name="Nandy P."/>
            <person name="Geyer C."/>
            <person name="Yan Y."/>
            <person name="Sichtig H."/>
        </authorList>
    </citation>
    <scope>NUCLEOTIDE SEQUENCE [LARGE SCALE GENOMIC DNA]</scope>
    <source>
        <strain evidence="4 5">FDAARGOS_557</strain>
    </source>
</reference>
<dbReference type="AlphaFoldDB" id="A0A6N1N0P4"/>
<feature type="domain" description="Transglycosylase SLT" evidence="2">
    <location>
        <begin position="74"/>
        <end position="177"/>
    </location>
</feature>
<dbReference type="PANTHER" id="PTHR37423">
    <property type="entry name" value="SOLUBLE LYTIC MUREIN TRANSGLYCOSYLASE-RELATED"/>
    <property type="match status" value="1"/>
</dbReference>
<organism evidence="4 5">
    <name type="scientific">Acinetobacter lwoffii</name>
    <dbReference type="NCBI Taxonomy" id="28090"/>
    <lineage>
        <taxon>Bacteria</taxon>
        <taxon>Pseudomonadati</taxon>
        <taxon>Pseudomonadota</taxon>
        <taxon>Gammaproteobacteria</taxon>
        <taxon>Moraxellales</taxon>
        <taxon>Moraxellaceae</taxon>
        <taxon>Acinetobacter</taxon>
    </lineage>
</organism>
<dbReference type="RefSeq" id="WP_005100089.1">
    <property type="nucleotide sequence ID" value="NZ_CP054803.1"/>
</dbReference>
<dbReference type="PANTHER" id="PTHR37423:SF2">
    <property type="entry name" value="MEMBRANE-BOUND LYTIC MUREIN TRANSGLYCOSYLASE C"/>
    <property type="match status" value="1"/>
</dbReference>
<dbReference type="Proteomes" id="UP000509126">
    <property type="component" value="Chromosome"/>
</dbReference>
<protein>
    <submittedName>
        <fullName evidence="4">Transglycosylase SLT domain-containing protein</fullName>
    </submittedName>
</protein>
<reference evidence="3" key="2">
    <citation type="submission" date="2023-07" db="EMBL/GenBank/DDBJ databases">
        <title>Dynamics of blaOXA-23 gene transmission in Acinetobacter spp. from contaminated veterinary surfaces.</title>
        <authorList>
            <person name="Moreira Da Silva J."/>
            <person name="Menezes J."/>
            <person name="Fernandes L."/>
            <person name="Marques C."/>
            <person name="Amaral A."/>
            <person name="Timofte D."/>
            <person name="Pomba C."/>
        </authorList>
    </citation>
    <scope>NUCLEOTIDE SEQUENCE</scope>
    <source>
        <strain evidence="3">CMVB11Z4A1</strain>
    </source>
</reference>
<evidence type="ECO:0000313" key="4">
    <source>
        <dbReference type="EMBL" id="QKU21446.1"/>
    </source>
</evidence>
<dbReference type="Proteomes" id="UP001242129">
    <property type="component" value="Unassembled WGS sequence"/>
</dbReference>
<sequence length="193" mass="21322">MFFSHLLNPIKSKCSLFNPHSFKFSSILLGTFLFAGCSSLGGGSVEKRAAKLSKGIQTAYSTPSSTANRVSPLIVQHAKNQGVDPLLVAAVIRQESTYRSQATSPAGAVGLMQVIPRYWQQTCPGDLYNESSNIQCGTYILSKYNQSSGDWKKALAYYNVGPSGYENNRKMRKQGKRYAKQVKQHKKMLKDSL</sequence>
<dbReference type="InterPro" id="IPR008258">
    <property type="entry name" value="Transglycosylase_SLT_dom_1"/>
</dbReference>
<dbReference type="InterPro" id="IPR023346">
    <property type="entry name" value="Lysozyme-like_dom_sf"/>
</dbReference>
<evidence type="ECO:0000313" key="3">
    <source>
        <dbReference type="EMBL" id="MDP1449221.1"/>
    </source>
</evidence>
<comment type="similarity">
    <text evidence="1">Belongs to the transglycosylase Slt family.</text>
</comment>
<dbReference type="EMBL" id="JAUUUS010000332">
    <property type="protein sequence ID" value="MDP1449221.1"/>
    <property type="molecule type" value="Genomic_DNA"/>
</dbReference>
<accession>A0A6N1N0P4</accession>
<proteinExistence type="inferred from homology"/>
<dbReference type="EMBL" id="CP054803">
    <property type="protein sequence ID" value="QKU21446.1"/>
    <property type="molecule type" value="Genomic_DNA"/>
</dbReference>
<evidence type="ECO:0000256" key="1">
    <source>
        <dbReference type="ARBA" id="ARBA00007734"/>
    </source>
</evidence>
<dbReference type="Gene3D" id="1.10.530.10">
    <property type="match status" value="1"/>
</dbReference>
<gene>
    <name evidence="4" type="ORF">FOB19_08540</name>
    <name evidence="3" type="ORF">Q8G51_15885</name>
</gene>